<gene>
    <name evidence="4" type="ORF">ACFYXQ_39515</name>
</gene>
<proteinExistence type="predicted"/>
<reference evidence="4 5" key="1">
    <citation type="submission" date="2024-10" db="EMBL/GenBank/DDBJ databases">
        <title>The Natural Products Discovery Center: Release of the First 8490 Sequenced Strains for Exploring Actinobacteria Biosynthetic Diversity.</title>
        <authorList>
            <person name="Kalkreuter E."/>
            <person name="Kautsar S.A."/>
            <person name="Yang D."/>
            <person name="Bader C.D."/>
            <person name="Teijaro C.N."/>
            <person name="Fluegel L."/>
            <person name="Davis C.M."/>
            <person name="Simpson J.R."/>
            <person name="Lauterbach L."/>
            <person name="Steele A.D."/>
            <person name="Gui C."/>
            <person name="Meng S."/>
            <person name="Li G."/>
            <person name="Viehrig K."/>
            <person name="Ye F."/>
            <person name="Su P."/>
            <person name="Kiefer A.F."/>
            <person name="Nichols A."/>
            <person name="Cepeda A.J."/>
            <person name="Yan W."/>
            <person name="Fan B."/>
            <person name="Jiang Y."/>
            <person name="Adhikari A."/>
            <person name="Zheng C.-J."/>
            <person name="Schuster L."/>
            <person name="Cowan T.M."/>
            <person name="Smanski M.J."/>
            <person name="Chevrette M.G."/>
            <person name="De Carvalho L.P.S."/>
            <person name="Shen B."/>
        </authorList>
    </citation>
    <scope>NUCLEOTIDE SEQUENCE [LARGE SCALE GENOMIC DNA]</scope>
    <source>
        <strain evidence="4 5">NPDC002593</strain>
    </source>
</reference>
<protein>
    <submittedName>
        <fullName evidence="4">TetR family transcriptional regulator</fullName>
    </submittedName>
</protein>
<keyword evidence="5" id="KW-1185">Reference proteome</keyword>
<evidence type="ECO:0000256" key="2">
    <source>
        <dbReference type="PROSITE-ProRule" id="PRU00335"/>
    </source>
</evidence>
<sequence length="242" mass="26136">MVGSNFERARTPEAKRLRENAILTAAAHLATLHGVREVTLTAIADEVGMHKSALLRYFETREEIYLQLAATGYDEWSVAVRSRLAAIPRSSPVDGRPGLQIAESIATVLAQSLVERPLFCDLLAHTPLNLERNVSLAALRTFKLRAIADTAEVAAAIAEITQLPSDQASNVVLTATVMAGALWQMAAPGTHLRAFYETDPELTHAVIDVGPRVTDILTALINGYTLDRSAGLSASTPRNTEQ</sequence>
<dbReference type="SUPFAM" id="SSF46689">
    <property type="entry name" value="Homeodomain-like"/>
    <property type="match status" value="1"/>
</dbReference>
<keyword evidence="1 2" id="KW-0238">DNA-binding</keyword>
<evidence type="ECO:0000256" key="1">
    <source>
        <dbReference type="ARBA" id="ARBA00023125"/>
    </source>
</evidence>
<dbReference type="Gene3D" id="1.10.357.10">
    <property type="entry name" value="Tetracycline Repressor, domain 2"/>
    <property type="match status" value="1"/>
</dbReference>
<organism evidence="4 5">
    <name type="scientific">Nocardia jiangxiensis</name>
    <dbReference type="NCBI Taxonomy" id="282685"/>
    <lineage>
        <taxon>Bacteria</taxon>
        <taxon>Bacillati</taxon>
        <taxon>Actinomycetota</taxon>
        <taxon>Actinomycetes</taxon>
        <taxon>Mycobacteriales</taxon>
        <taxon>Nocardiaceae</taxon>
        <taxon>Nocardia</taxon>
    </lineage>
</organism>
<feature type="domain" description="HTH tetR-type" evidence="3">
    <location>
        <begin position="16"/>
        <end position="76"/>
    </location>
</feature>
<dbReference type="PANTHER" id="PTHR30055">
    <property type="entry name" value="HTH-TYPE TRANSCRIPTIONAL REGULATOR RUTR"/>
    <property type="match status" value="1"/>
</dbReference>
<dbReference type="Pfam" id="PF00440">
    <property type="entry name" value="TetR_N"/>
    <property type="match status" value="1"/>
</dbReference>
<dbReference type="InterPro" id="IPR041483">
    <property type="entry name" value="TetR_C_34"/>
</dbReference>
<accession>A0ABW6SC33</accession>
<name>A0ABW6SC33_9NOCA</name>
<dbReference type="RefSeq" id="WP_051194053.1">
    <property type="nucleotide sequence ID" value="NZ_JBIAQY010000022.1"/>
</dbReference>
<dbReference type="EMBL" id="JBIAQY010000022">
    <property type="protein sequence ID" value="MFF3573858.1"/>
    <property type="molecule type" value="Genomic_DNA"/>
</dbReference>
<feature type="DNA-binding region" description="H-T-H motif" evidence="2">
    <location>
        <begin position="39"/>
        <end position="58"/>
    </location>
</feature>
<dbReference type="InterPro" id="IPR001647">
    <property type="entry name" value="HTH_TetR"/>
</dbReference>
<evidence type="ECO:0000313" key="5">
    <source>
        <dbReference type="Proteomes" id="UP001601992"/>
    </source>
</evidence>
<dbReference type="Pfam" id="PF17929">
    <property type="entry name" value="TetR_C_34"/>
    <property type="match status" value="1"/>
</dbReference>
<evidence type="ECO:0000259" key="3">
    <source>
        <dbReference type="PROSITE" id="PS50977"/>
    </source>
</evidence>
<comment type="caution">
    <text evidence="4">The sequence shown here is derived from an EMBL/GenBank/DDBJ whole genome shotgun (WGS) entry which is preliminary data.</text>
</comment>
<dbReference type="InterPro" id="IPR050109">
    <property type="entry name" value="HTH-type_TetR-like_transc_reg"/>
</dbReference>
<evidence type="ECO:0000313" key="4">
    <source>
        <dbReference type="EMBL" id="MFF3573858.1"/>
    </source>
</evidence>
<dbReference type="PANTHER" id="PTHR30055:SF178">
    <property type="entry name" value="POSSIBLE TRANSCRIPTIONAL REGULATORY PROTEIN"/>
    <property type="match status" value="1"/>
</dbReference>
<dbReference type="Proteomes" id="UP001601992">
    <property type="component" value="Unassembled WGS sequence"/>
</dbReference>
<dbReference type="PROSITE" id="PS50977">
    <property type="entry name" value="HTH_TETR_2"/>
    <property type="match status" value="1"/>
</dbReference>
<dbReference type="InterPro" id="IPR009057">
    <property type="entry name" value="Homeodomain-like_sf"/>
</dbReference>